<dbReference type="Proteomes" id="UP001150259">
    <property type="component" value="Unassembled WGS sequence"/>
</dbReference>
<dbReference type="SUPFAM" id="SSF46689">
    <property type="entry name" value="Homeodomain-like"/>
    <property type="match status" value="1"/>
</dbReference>
<dbReference type="InterPro" id="IPR023772">
    <property type="entry name" value="DNA-bd_HTH_TetR-type_CS"/>
</dbReference>
<dbReference type="PANTHER" id="PTHR43479:SF11">
    <property type="entry name" value="ACREF_ENVCD OPERON REPRESSOR-RELATED"/>
    <property type="match status" value="1"/>
</dbReference>
<feature type="DNA-binding region" description="H-T-H motif" evidence="2">
    <location>
        <begin position="33"/>
        <end position="52"/>
    </location>
</feature>
<dbReference type="InterPro" id="IPR009057">
    <property type="entry name" value="Homeodomain-like_sf"/>
</dbReference>
<dbReference type="PROSITE" id="PS01081">
    <property type="entry name" value="HTH_TETR_1"/>
    <property type="match status" value="1"/>
</dbReference>
<dbReference type="PRINTS" id="PR00455">
    <property type="entry name" value="HTHTETR"/>
</dbReference>
<sequence>MRNLREAQKAMTRDLLLHSGLEVFIRKGYAAATIDDIAKEAGATRTTFYLHFRSKAELVGQLVGRAHEMLVSLEGPSLSDVVASGERAEVRAWLESRMNQWDTIKPYMIVSYQASHEPDVAERTEEWYEQVVQQMATGLQRVGRFDSERRRVRSLLAFGEFEYLSRRYFAVGWRNDRQREVCLDELTESWLHLLTE</sequence>
<evidence type="ECO:0000313" key="5">
    <source>
        <dbReference type="Proteomes" id="UP001150259"/>
    </source>
</evidence>
<keyword evidence="1 2" id="KW-0238">DNA-binding</keyword>
<dbReference type="EMBL" id="JAPFQL010000052">
    <property type="protein sequence ID" value="MDC5698091.1"/>
    <property type="molecule type" value="Genomic_DNA"/>
</dbReference>
<dbReference type="InterPro" id="IPR001647">
    <property type="entry name" value="HTH_TetR"/>
</dbReference>
<comment type="caution">
    <text evidence="4">The sequence shown here is derived from an EMBL/GenBank/DDBJ whole genome shotgun (WGS) entry which is preliminary data.</text>
</comment>
<evidence type="ECO:0000256" key="2">
    <source>
        <dbReference type="PROSITE-ProRule" id="PRU00335"/>
    </source>
</evidence>
<evidence type="ECO:0000313" key="4">
    <source>
        <dbReference type="EMBL" id="MDC5698091.1"/>
    </source>
</evidence>
<proteinExistence type="predicted"/>
<protein>
    <submittedName>
        <fullName evidence="4">TetR/AcrR family transcriptional regulator</fullName>
    </submittedName>
</protein>
<reference evidence="4 5" key="1">
    <citation type="submission" date="2022-11" db="EMBL/GenBank/DDBJ databases">
        <title>Anaerobic phenanthrene biodegradation by a DNRA strain PheN6.</title>
        <authorList>
            <person name="Zhang Z."/>
        </authorList>
    </citation>
    <scope>NUCLEOTIDE SEQUENCE [LARGE SCALE GENOMIC DNA]</scope>
    <source>
        <strain evidence="4 5">PheN6</strain>
    </source>
</reference>
<feature type="domain" description="HTH tetR-type" evidence="3">
    <location>
        <begin position="10"/>
        <end position="70"/>
    </location>
</feature>
<evidence type="ECO:0000259" key="3">
    <source>
        <dbReference type="PROSITE" id="PS50977"/>
    </source>
</evidence>
<keyword evidence="5" id="KW-1185">Reference proteome</keyword>
<gene>
    <name evidence="4" type="ORF">OO014_12550</name>
</gene>
<accession>A0ABT5GIQ0</accession>
<name>A0ABT5GIQ0_9MICO</name>
<organism evidence="4 5">
    <name type="scientific">Intrasporangium calvum</name>
    <dbReference type="NCBI Taxonomy" id="53358"/>
    <lineage>
        <taxon>Bacteria</taxon>
        <taxon>Bacillati</taxon>
        <taxon>Actinomycetota</taxon>
        <taxon>Actinomycetes</taxon>
        <taxon>Micrococcales</taxon>
        <taxon>Intrasporangiaceae</taxon>
        <taxon>Intrasporangium</taxon>
    </lineage>
</organism>
<evidence type="ECO:0000256" key="1">
    <source>
        <dbReference type="ARBA" id="ARBA00023125"/>
    </source>
</evidence>
<dbReference type="RefSeq" id="WP_272462665.1">
    <property type="nucleotide sequence ID" value="NZ_JAPFQL010000052.1"/>
</dbReference>
<dbReference type="InterPro" id="IPR050624">
    <property type="entry name" value="HTH-type_Tx_Regulator"/>
</dbReference>
<dbReference type="PANTHER" id="PTHR43479">
    <property type="entry name" value="ACREF/ENVCD OPERON REPRESSOR-RELATED"/>
    <property type="match status" value="1"/>
</dbReference>
<dbReference type="PROSITE" id="PS50977">
    <property type="entry name" value="HTH_TETR_2"/>
    <property type="match status" value="1"/>
</dbReference>
<dbReference type="Gene3D" id="1.10.357.10">
    <property type="entry name" value="Tetracycline Repressor, domain 2"/>
    <property type="match status" value="1"/>
</dbReference>
<dbReference type="Pfam" id="PF00440">
    <property type="entry name" value="TetR_N"/>
    <property type="match status" value="1"/>
</dbReference>